<dbReference type="SUPFAM" id="SSF52540">
    <property type="entry name" value="P-loop containing nucleoside triphosphate hydrolases"/>
    <property type="match status" value="1"/>
</dbReference>
<dbReference type="InterPro" id="IPR003758">
    <property type="entry name" value="LpxK"/>
</dbReference>
<keyword evidence="8" id="KW-0067">ATP-binding</keyword>
<dbReference type="GO" id="GO:0009029">
    <property type="term" value="F:lipid-A 4'-kinase activity"/>
    <property type="evidence" value="ECO:0007669"/>
    <property type="project" value="UniProtKB-EC"/>
</dbReference>
<evidence type="ECO:0000256" key="10">
    <source>
        <dbReference type="SAM" id="Phobius"/>
    </source>
</evidence>
<keyword evidence="4" id="KW-0441">Lipid A biosynthesis</keyword>
<evidence type="ECO:0000256" key="8">
    <source>
        <dbReference type="ARBA" id="ARBA00022840"/>
    </source>
</evidence>
<keyword evidence="5" id="KW-0808">Transferase</keyword>
<evidence type="ECO:0000313" key="11">
    <source>
        <dbReference type="EMBL" id="SVD62884.1"/>
    </source>
</evidence>
<keyword evidence="7" id="KW-0418">Kinase</keyword>
<gene>
    <name evidence="11" type="ORF">METZ01_LOCUS415738</name>
</gene>
<dbReference type="GO" id="GO:0005886">
    <property type="term" value="C:plasma membrane"/>
    <property type="evidence" value="ECO:0007669"/>
    <property type="project" value="TreeGrafter"/>
</dbReference>
<keyword evidence="10" id="KW-0812">Transmembrane</keyword>
<reference evidence="11" key="1">
    <citation type="submission" date="2018-05" db="EMBL/GenBank/DDBJ databases">
        <authorList>
            <person name="Lanie J.A."/>
            <person name="Ng W.-L."/>
            <person name="Kazmierczak K.M."/>
            <person name="Andrzejewski T.M."/>
            <person name="Davidsen T.M."/>
            <person name="Wayne K.J."/>
            <person name="Tettelin H."/>
            <person name="Glass J.I."/>
            <person name="Rusch D."/>
            <person name="Podicherti R."/>
            <person name="Tsui H.-C.T."/>
            <person name="Winkler M.E."/>
        </authorList>
    </citation>
    <scope>NUCLEOTIDE SEQUENCE</scope>
</reference>
<feature type="transmembrane region" description="Helical" evidence="10">
    <location>
        <begin position="16"/>
        <end position="38"/>
    </location>
</feature>
<feature type="non-terminal residue" evidence="11">
    <location>
        <position position="152"/>
    </location>
</feature>
<dbReference type="UniPathway" id="UPA00359">
    <property type="reaction ID" value="UER00482"/>
</dbReference>
<proteinExistence type="predicted"/>
<keyword evidence="9" id="KW-0443">Lipid metabolism</keyword>
<dbReference type="EC" id="2.7.1.130" evidence="2"/>
<name>A0A382WW59_9ZZZZ</name>
<comment type="pathway">
    <text evidence="1">Glycolipid biosynthesis; lipid IV(A) biosynthesis; lipid IV(A) from (3R)-3-hydroxytetradecanoyl-[acyl-carrier-protein] and UDP-N-acetyl-alpha-D-glucosamine: step 6/6.</text>
</comment>
<evidence type="ECO:0000256" key="5">
    <source>
        <dbReference type="ARBA" id="ARBA00022679"/>
    </source>
</evidence>
<dbReference type="GO" id="GO:0009244">
    <property type="term" value="P:lipopolysaccharide core region biosynthetic process"/>
    <property type="evidence" value="ECO:0007669"/>
    <property type="project" value="TreeGrafter"/>
</dbReference>
<dbReference type="InterPro" id="IPR027417">
    <property type="entry name" value="P-loop_NTPase"/>
</dbReference>
<dbReference type="EMBL" id="UINC01162885">
    <property type="protein sequence ID" value="SVD62884.1"/>
    <property type="molecule type" value="Genomic_DNA"/>
</dbReference>
<keyword evidence="10" id="KW-1133">Transmembrane helix</keyword>
<organism evidence="11">
    <name type="scientific">marine metagenome</name>
    <dbReference type="NCBI Taxonomy" id="408172"/>
    <lineage>
        <taxon>unclassified sequences</taxon>
        <taxon>metagenomes</taxon>
        <taxon>ecological metagenomes</taxon>
    </lineage>
</organism>
<dbReference type="GO" id="GO:0009245">
    <property type="term" value="P:lipid A biosynthetic process"/>
    <property type="evidence" value="ECO:0007669"/>
    <property type="project" value="UniProtKB-KW"/>
</dbReference>
<keyword evidence="6" id="KW-0547">Nucleotide-binding</keyword>
<evidence type="ECO:0000256" key="6">
    <source>
        <dbReference type="ARBA" id="ARBA00022741"/>
    </source>
</evidence>
<evidence type="ECO:0000256" key="7">
    <source>
        <dbReference type="ARBA" id="ARBA00022777"/>
    </source>
</evidence>
<accession>A0A382WW59</accession>
<dbReference type="Pfam" id="PF02606">
    <property type="entry name" value="LpxK"/>
    <property type="match status" value="1"/>
</dbReference>
<dbReference type="NCBIfam" id="TIGR00682">
    <property type="entry name" value="lpxK"/>
    <property type="match status" value="1"/>
</dbReference>
<protein>
    <recommendedName>
        <fullName evidence="2">tetraacyldisaccharide 4'-kinase</fullName>
        <ecNumber evidence="2">2.7.1.130</ecNumber>
    </recommendedName>
</protein>
<keyword evidence="10" id="KW-0472">Membrane</keyword>
<evidence type="ECO:0000256" key="9">
    <source>
        <dbReference type="ARBA" id="ARBA00023098"/>
    </source>
</evidence>
<dbReference type="GO" id="GO:0005524">
    <property type="term" value="F:ATP binding"/>
    <property type="evidence" value="ECO:0007669"/>
    <property type="project" value="UniProtKB-KW"/>
</dbReference>
<dbReference type="PANTHER" id="PTHR42724:SF1">
    <property type="entry name" value="TETRAACYLDISACCHARIDE 4'-KINASE, MITOCHONDRIAL-RELATED"/>
    <property type="match status" value="1"/>
</dbReference>
<evidence type="ECO:0000256" key="2">
    <source>
        <dbReference type="ARBA" id="ARBA00012071"/>
    </source>
</evidence>
<keyword evidence="3" id="KW-0444">Lipid biosynthesis</keyword>
<dbReference type="PANTHER" id="PTHR42724">
    <property type="entry name" value="TETRAACYLDISACCHARIDE 4'-KINASE"/>
    <property type="match status" value="1"/>
</dbReference>
<evidence type="ECO:0000256" key="1">
    <source>
        <dbReference type="ARBA" id="ARBA00004870"/>
    </source>
</evidence>
<evidence type="ECO:0000256" key="4">
    <source>
        <dbReference type="ARBA" id="ARBA00022556"/>
    </source>
</evidence>
<evidence type="ECO:0000256" key="3">
    <source>
        <dbReference type="ARBA" id="ARBA00022516"/>
    </source>
</evidence>
<sequence length="152" mass="16701">MSLSDQLQKHWHRADAVSILLLPLSLIYWLAIVTRRWAYDVGIFKTHRFPVPVVVVGNLTVGGTGKTPFVIALTEQLIRLGWRPGVVSRGYRGELSQATMVPPDGTPGHFGDEPVLISQKTGLPVVVARKRAEGVKRLLQESVDIVVSDDGL</sequence>
<dbReference type="AlphaFoldDB" id="A0A382WW59"/>